<evidence type="ECO:0000256" key="2">
    <source>
        <dbReference type="ARBA" id="ARBA00022723"/>
    </source>
</evidence>
<keyword evidence="3" id="KW-0223">Dioxygenase</keyword>
<evidence type="ECO:0000259" key="8">
    <source>
        <dbReference type="PROSITE" id="PS51471"/>
    </source>
</evidence>
<comment type="similarity">
    <text evidence="1 7">Belongs to the iron/ascorbate-dependent oxidoreductase family.</text>
</comment>
<dbReference type="FunFam" id="2.60.120.330:FF:000022">
    <property type="entry name" value="Probable 2-oxoglutarate-dependent dioxygenase AOP1.2"/>
    <property type="match status" value="1"/>
</dbReference>
<keyword evidence="4 7" id="KW-0560">Oxidoreductase</keyword>
<dbReference type="InterPro" id="IPR026992">
    <property type="entry name" value="DIOX_N"/>
</dbReference>
<gene>
    <name evidence="9" type="ORF">GH714_020034</name>
</gene>
<dbReference type="EMBL" id="JAAGAX010000010">
    <property type="protein sequence ID" value="KAF2301094.1"/>
    <property type="molecule type" value="Genomic_DNA"/>
</dbReference>
<dbReference type="Proteomes" id="UP000467840">
    <property type="component" value="Chromosome 4"/>
</dbReference>
<name>A0A6A6LJB2_HEVBR</name>
<evidence type="ECO:0000256" key="5">
    <source>
        <dbReference type="ARBA" id="ARBA00023004"/>
    </source>
</evidence>
<evidence type="ECO:0000313" key="9">
    <source>
        <dbReference type="EMBL" id="KAF2301094.1"/>
    </source>
</evidence>
<keyword evidence="2 7" id="KW-0479">Metal-binding</keyword>
<dbReference type="GO" id="GO:0051213">
    <property type="term" value="F:dioxygenase activity"/>
    <property type="evidence" value="ECO:0007669"/>
    <property type="project" value="UniProtKB-KW"/>
</dbReference>
<dbReference type="Gene3D" id="2.60.120.330">
    <property type="entry name" value="B-lactam Antibiotic, Isopenicillin N Synthase, Chain"/>
    <property type="match status" value="1"/>
</dbReference>
<dbReference type="SMR" id="A0A6A6LJB2"/>
<dbReference type="InterPro" id="IPR050231">
    <property type="entry name" value="Iron_ascorbate_oxido_reductase"/>
</dbReference>
<dbReference type="OrthoDB" id="667131at2759"/>
<dbReference type="GO" id="GO:0046872">
    <property type="term" value="F:metal ion binding"/>
    <property type="evidence" value="ECO:0007669"/>
    <property type="project" value="UniProtKB-KW"/>
</dbReference>
<dbReference type="SUPFAM" id="SSF51197">
    <property type="entry name" value="Clavaminate synthase-like"/>
    <property type="match status" value="1"/>
</dbReference>
<keyword evidence="10" id="KW-1185">Reference proteome</keyword>
<proteinExistence type="inferred from homology"/>
<evidence type="ECO:0000313" key="10">
    <source>
        <dbReference type="Proteomes" id="UP000467840"/>
    </source>
</evidence>
<reference evidence="9 10" key="1">
    <citation type="journal article" date="2020" name="Mol. Plant">
        <title>The Chromosome-Based Rubber Tree Genome Provides New Insights into Spurge Genome Evolution and Rubber Biosynthesis.</title>
        <authorList>
            <person name="Liu J."/>
            <person name="Shi C."/>
            <person name="Shi C.C."/>
            <person name="Li W."/>
            <person name="Zhang Q.J."/>
            <person name="Zhang Y."/>
            <person name="Li K."/>
            <person name="Lu H.F."/>
            <person name="Shi C."/>
            <person name="Zhu S.T."/>
            <person name="Xiao Z.Y."/>
            <person name="Nan H."/>
            <person name="Yue Y."/>
            <person name="Zhu X.G."/>
            <person name="Wu Y."/>
            <person name="Hong X.N."/>
            <person name="Fan G.Y."/>
            <person name="Tong Y."/>
            <person name="Zhang D."/>
            <person name="Mao C.L."/>
            <person name="Liu Y.L."/>
            <person name="Hao S.J."/>
            <person name="Liu W.Q."/>
            <person name="Lv M.Q."/>
            <person name="Zhang H.B."/>
            <person name="Liu Y."/>
            <person name="Hu-Tang G.R."/>
            <person name="Wang J.P."/>
            <person name="Wang J.H."/>
            <person name="Sun Y.H."/>
            <person name="Ni S.B."/>
            <person name="Chen W.B."/>
            <person name="Zhang X.C."/>
            <person name="Jiao Y.N."/>
            <person name="Eichler E.E."/>
            <person name="Li G.H."/>
            <person name="Liu X."/>
            <person name="Gao L.Z."/>
        </authorList>
    </citation>
    <scope>NUCLEOTIDE SEQUENCE [LARGE SCALE GENOMIC DNA]</scope>
    <source>
        <strain evidence="10">cv. GT1</strain>
        <tissue evidence="9">Leaf</tissue>
    </source>
</reference>
<evidence type="ECO:0000256" key="6">
    <source>
        <dbReference type="ARBA" id="ARBA00057022"/>
    </source>
</evidence>
<dbReference type="InterPro" id="IPR044861">
    <property type="entry name" value="IPNS-like_FE2OG_OXY"/>
</dbReference>
<dbReference type="Pfam" id="PF14226">
    <property type="entry name" value="DIOX_N"/>
    <property type="match status" value="1"/>
</dbReference>
<evidence type="ECO:0000256" key="3">
    <source>
        <dbReference type="ARBA" id="ARBA00022964"/>
    </source>
</evidence>
<dbReference type="PANTHER" id="PTHR47990">
    <property type="entry name" value="2-OXOGLUTARATE (2OG) AND FE(II)-DEPENDENT OXYGENASE SUPERFAMILY PROTEIN-RELATED"/>
    <property type="match status" value="1"/>
</dbReference>
<accession>A0A6A6LJB2</accession>
<protein>
    <recommendedName>
        <fullName evidence="8">Fe2OG dioxygenase domain-containing protein</fullName>
    </recommendedName>
</protein>
<dbReference type="InterPro" id="IPR005123">
    <property type="entry name" value="Oxoglu/Fe-dep_dioxygenase_dom"/>
</dbReference>
<comment type="caution">
    <text evidence="9">The sequence shown here is derived from an EMBL/GenBank/DDBJ whole genome shotgun (WGS) entry which is preliminary data.</text>
</comment>
<organism evidence="9 10">
    <name type="scientific">Hevea brasiliensis</name>
    <name type="common">Para rubber tree</name>
    <name type="synonym">Siphonia brasiliensis</name>
    <dbReference type="NCBI Taxonomy" id="3981"/>
    <lineage>
        <taxon>Eukaryota</taxon>
        <taxon>Viridiplantae</taxon>
        <taxon>Streptophyta</taxon>
        <taxon>Embryophyta</taxon>
        <taxon>Tracheophyta</taxon>
        <taxon>Spermatophyta</taxon>
        <taxon>Magnoliopsida</taxon>
        <taxon>eudicotyledons</taxon>
        <taxon>Gunneridae</taxon>
        <taxon>Pentapetalae</taxon>
        <taxon>rosids</taxon>
        <taxon>fabids</taxon>
        <taxon>Malpighiales</taxon>
        <taxon>Euphorbiaceae</taxon>
        <taxon>Crotonoideae</taxon>
        <taxon>Micrandreae</taxon>
        <taxon>Hevea</taxon>
    </lineage>
</organism>
<dbReference type="InterPro" id="IPR027443">
    <property type="entry name" value="IPNS-like_sf"/>
</dbReference>
<dbReference type="Pfam" id="PF03171">
    <property type="entry name" value="2OG-FeII_Oxy"/>
    <property type="match status" value="1"/>
</dbReference>
<evidence type="ECO:0000256" key="1">
    <source>
        <dbReference type="ARBA" id="ARBA00008056"/>
    </source>
</evidence>
<sequence>MGTEGSSSLPVIDFSFSELRPGSPPWDLVKSQVGKAAAEFGCFQALFNKIPQDLRNAMNGAMEEMLQLPLETKRRNVSEKPYHGYLGSTSARSSIYEGLCIVEPSIYDMVENFTNVLWPEGNIKISKTVHLFSEPVLELGQIVRRMIVESLGVEKYLDEHINSTYNLLRVAKYEAPQTTEKKTGLMAHTDKNITSILYQNEVDGLEIQTKDGEWIPVKLSPDSFLIIIGESFNAWTNGRLYSPYHRVMLSGSKTRYSAAFFSVPKEGYIIKALEELVDEDHPLLYKPFDYSDYLNRRFADDGKIKSIPALKNYFGNGI</sequence>
<evidence type="ECO:0000256" key="4">
    <source>
        <dbReference type="ARBA" id="ARBA00023002"/>
    </source>
</evidence>
<comment type="function">
    <text evidence="6">Probable 2-oxoglutarate-dependent dioxygenase that may be involved in glucosinolates biosynthesis. May play a role in the production of aliphatic glucosinolates.</text>
</comment>
<dbReference type="PROSITE" id="PS51471">
    <property type="entry name" value="FE2OG_OXY"/>
    <property type="match status" value="1"/>
</dbReference>
<dbReference type="AlphaFoldDB" id="A0A6A6LJB2"/>
<evidence type="ECO:0000256" key="7">
    <source>
        <dbReference type="RuleBase" id="RU003682"/>
    </source>
</evidence>
<keyword evidence="5 7" id="KW-0408">Iron</keyword>
<feature type="domain" description="Fe2OG dioxygenase" evidence="8">
    <location>
        <begin position="164"/>
        <end position="264"/>
    </location>
</feature>